<proteinExistence type="predicted"/>
<reference evidence="2 3" key="1">
    <citation type="submission" date="2019-02" db="EMBL/GenBank/DDBJ databases">
        <title>Deep-cultivation of Planctomycetes and their phenomic and genomic characterization uncovers novel biology.</title>
        <authorList>
            <person name="Wiegand S."/>
            <person name="Jogler M."/>
            <person name="Boedeker C."/>
            <person name="Pinto D."/>
            <person name="Vollmers J."/>
            <person name="Rivas-Marin E."/>
            <person name="Kohn T."/>
            <person name="Peeters S.H."/>
            <person name="Heuer A."/>
            <person name="Rast P."/>
            <person name="Oberbeckmann S."/>
            <person name="Bunk B."/>
            <person name="Jeske O."/>
            <person name="Meyerdierks A."/>
            <person name="Storesund J.E."/>
            <person name="Kallscheuer N."/>
            <person name="Luecker S."/>
            <person name="Lage O.M."/>
            <person name="Pohl T."/>
            <person name="Merkel B.J."/>
            <person name="Hornburger P."/>
            <person name="Mueller R.-W."/>
            <person name="Bruemmer F."/>
            <person name="Labrenz M."/>
            <person name="Spormann A.M."/>
            <person name="Op Den Camp H."/>
            <person name="Overmann J."/>
            <person name="Amann R."/>
            <person name="Jetten M.S.M."/>
            <person name="Mascher T."/>
            <person name="Medema M.H."/>
            <person name="Devos D.P."/>
            <person name="Kaster A.-K."/>
            <person name="Ovreas L."/>
            <person name="Rohde M."/>
            <person name="Galperin M.Y."/>
            <person name="Jogler C."/>
        </authorList>
    </citation>
    <scope>NUCLEOTIDE SEQUENCE [LARGE SCALE GENOMIC DNA]</scope>
    <source>
        <strain evidence="2 3">KOR42</strain>
    </source>
</reference>
<keyword evidence="1" id="KW-0812">Transmembrane</keyword>
<comment type="caution">
    <text evidence="2">The sequence shown here is derived from an EMBL/GenBank/DDBJ whole genome shotgun (WGS) entry which is preliminary data.</text>
</comment>
<dbReference type="AlphaFoldDB" id="A0A5C5WNW3"/>
<gene>
    <name evidence="2" type="ORF">KOR42_32820</name>
</gene>
<evidence type="ECO:0000256" key="1">
    <source>
        <dbReference type="SAM" id="Phobius"/>
    </source>
</evidence>
<feature type="transmembrane region" description="Helical" evidence="1">
    <location>
        <begin position="6"/>
        <end position="29"/>
    </location>
</feature>
<dbReference type="RefSeq" id="WP_146510758.1">
    <property type="nucleotide sequence ID" value="NZ_SIHI01000010.1"/>
</dbReference>
<name>A0A5C5WNW3_9PLAN</name>
<dbReference type="EMBL" id="SIHI01000010">
    <property type="protein sequence ID" value="TWT51809.1"/>
    <property type="molecule type" value="Genomic_DNA"/>
</dbReference>
<dbReference type="Proteomes" id="UP000317243">
    <property type="component" value="Unassembled WGS sequence"/>
</dbReference>
<keyword evidence="1" id="KW-1133">Transmembrane helix</keyword>
<evidence type="ECO:0000313" key="2">
    <source>
        <dbReference type="EMBL" id="TWT51809.1"/>
    </source>
</evidence>
<protein>
    <submittedName>
        <fullName evidence="2">Uncharacterized protein</fullName>
    </submittedName>
</protein>
<evidence type="ECO:0000313" key="3">
    <source>
        <dbReference type="Proteomes" id="UP000317243"/>
    </source>
</evidence>
<accession>A0A5C5WNW3</accession>
<keyword evidence="1" id="KW-0472">Membrane</keyword>
<keyword evidence="3" id="KW-1185">Reference proteome</keyword>
<organism evidence="2 3">
    <name type="scientific">Thalassoglobus neptunius</name>
    <dbReference type="NCBI Taxonomy" id="1938619"/>
    <lineage>
        <taxon>Bacteria</taxon>
        <taxon>Pseudomonadati</taxon>
        <taxon>Planctomycetota</taxon>
        <taxon>Planctomycetia</taxon>
        <taxon>Planctomycetales</taxon>
        <taxon>Planctomycetaceae</taxon>
        <taxon>Thalassoglobus</taxon>
    </lineage>
</organism>
<sequence>MFEFIAVPVVVFVLTLVLTVFGAMVLFVLDVIRQAEEIELEPDEFWLRFGSEIEEAGWHE</sequence>